<dbReference type="Gene3D" id="2.60.40.10">
    <property type="entry name" value="Immunoglobulins"/>
    <property type="match status" value="2"/>
</dbReference>
<protein>
    <submittedName>
        <fullName evidence="5">Polysaccharide lyase</fullName>
    </submittedName>
</protein>
<dbReference type="InterPro" id="IPR013783">
    <property type="entry name" value="Ig-like_fold"/>
</dbReference>
<dbReference type="Pfam" id="PF21294">
    <property type="entry name" value="Polysacc_lyase_14"/>
    <property type="match status" value="1"/>
</dbReference>
<gene>
    <name evidence="5" type="ORF">ACFSR1_14530</name>
</gene>
<dbReference type="Gene3D" id="2.60.120.200">
    <property type="match status" value="1"/>
</dbReference>
<sequence>MRTLKTTNGFFLLCVLFVLGNATAQNCNTIIDVDFDNWNNRRYSIADIKSDFNNKVKPWTASTYRGVEGPGAASNLIENTPQETRIVDGTLRAQYLKNDASGRSGGFLFDPYFDAVDEAYLEYKVKFDDNFFWATGGKLPGLGGSTRGVNSETTGRGAIPSGCKYNSDGWSARLMWRRNRAQTTKPYLILYSYFADKTNGQPRQDGDCGDAKRIYSDLKDNKWYTIRQYIKMNTPGQSNGTVIMWIDGQETYRDNNAKIRNSGKNSLKINALIMNTYRGGKRTDPVWHSPRTEYTFFDDFKVWTGCGNPPGGDNKPPQVALTNPSSNNQEFTLGETITLRANASDPDGDVDRVNFKVNGGYYDQDKIAPYSVTWTPTSAGTYTIGARAFEAGQEGLSTEVTRTVIIKAATSNQAPNVSFASPSGNITVQEGYDLTIVVNASDSDGSIANVKLYINNSLIRQESYAPYEWGHDGSPNPQEVNGRSAGVYTVKAVATDNEGKTAEATFTLTVQSTDTGGGGDNCSFGTPVNNGLSAMDKISYSNVHVLGTDGPKLGNFRKFTINWVPANNGLYQFAINTNNGSPDWYVDFKNTMTYQLKNANPEVTLNNTGFDGLDGAYWVARDGANFVLVSKTKDFTLYFSNSSSAPGCNRAPEVEKGDDTMLVYPNPVQGNVLNIIGLSAKQKVLQVVDLQGRIIKEFNSNNTTETMDISELPSGPYLLINRSRNSKQSLLFVK</sequence>
<feature type="domain" description="Secretion system C-terminal sorting" evidence="3">
    <location>
        <begin position="663"/>
        <end position="727"/>
    </location>
</feature>
<proteinExistence type="predicted"/>
<keyword evidence="5" id="KW-0456">Lyase</keyword>
<evidence type="ECO:0000256" key="2">
    <source>
        <dbReference type="SAM" id="SignalP"/>
    </source>
</evidence>
<dbReference type="Proteomes" id="UP001597319">
    <property type="component" value="Unassembled WGS sequence"/>
</dbReference>
<feature type="chain" id="PRO_5046282918" evidence="2">
    <location>
        <begin position="25"/>
        <end position="734"/>
    </location>
</feature>
<evidence type="ECO:0000259" key="3">
    <source>
        <dbReference type="Pfam" id="PF18962"/>
    </source>
</evidence>
<feature type="domain" description="Polysaccharide lyase 14" evidence="4">
    <location>
        <begin position="91"/>
        <end position="300"/>
    </location>
</feature>
<dbReference type="Pfam" id="PF18962">
    <property type="entry name" value="Por_Secre_tail"/>
    <property type="match status" value="1"/>
</dbReference>
<feature type="signal peptide" evidence="2">
    <location>
        <begin position="1"/>
        <end position="24"/>
    </location>
</feature>
<keyword evidence="1 2" id="KW-0732">Signal</keyword>
<organism evidence="5 6">
    <name type="scientific">Aquimarina rubra</name>
    <dbReference type="NCBI Taxonomy" id="1920033"/>
    <lineage>
        <taxon>Bacteria</taxon>
        <taxon>Pseudomonadati</taxon>
        <taxon>Bacteroidota</taxon>
        <taxon>Flavobacteriia</taxon>
        <taxon>Flavobacteriales</taxon>
        <taxon>Flavobacteriaceae</taxon>
        <taxon>Aquimarina</taxon>
    </lineage>
</organism>
<dbReference type="PANTHER" id="PTHR40124:SF1">
    <property type="entry name" value="DISAGGREGATASE RELATED REPEAT PROTEIN"/>
    <property type="match status" value="1"/>
</dbReference>
<dbReference type="GO" id="GO:0016829">
    <property type="term" value="F:lyase activity"/>
    <property type="evidence" value="ECO:0007669"/>
    <property type="project" value="UniProtKB-KW"/>
</dbReference>
<name>A0ABW5LJ66_9FLAO</name>
<dbReference type="PANTHER" id="PTHR40124">
    <property type="match status" value="1"/>
</dbReference>
<keyword evidence="6" id="KW-1185">Reference proteome</keyword>
<evidence type="ECO:0000313" key="6">
    <source>
        <dbReference type="Proteomes" id="UP001597319"/>
    </source>
</evidence>
<dbReference type="InterPro" id="IPR026444">
    <property type="entry name" value="Secre_tail"/>
</dbReference>
<reference evidence="6" key="1">
    <citation type="journal article" date="2019" name="Int. J. Syst. Evol. Microbiol.">
        <title>The Global Catalogue of Microorganisms (GCM) 10K type strain sequencing project: providing services to taxonomists for standard genome sequencing and annotation.</title>
        <authorList>
            <consortium name="The Broad Institute Genomics Platform"/>
            <consortium name="The Broad Institute Genome Sequencing Center for Infectious Disease"/>
            <person name="Wu L."/>
            <person name="Ma J."/>
        </authorList>
    </citation>
    <scope>NUCLEOTIDE SEQUENCE [LARGE SCALE GENOMIC DNA]</scope>
    <source>
        <strain evidence="6">KCTC 52274</strain>
    </source>
</reference>
<dbReference type="InterPro" id="IPR048958">
    <property type="entry name" value="Polysacc_lyase_14"/>
</dbReference>
<dbReference type="Pfam" id="PF17957">
    <property type="entry name" value="Big_7"/>
    <property type="match status" value="2"/>
</dbReference>
<evidence type="ECO:0000259" key="4">
    <source>
        <dbReference type="Pfam" id="PF21294"/>
    </source>
</evidence>
<evidence type="ECO:0000256" key="1">
    <source>
        <dbReference type="ARBA" id="ARBA00022729"/>
    </source>
</evidence>
<dbReference type="EMBL" id="JBHULE010000019">
    <property type="protein sequence ID" value="MFD2563893.1"/>
    <property type="molecule type" value="Genomic_DNA"/>
</dbReference>
<dbReference type="RefSeq" id="WP_378293693.1">
    <property type="nucleotide sequence ID" value="NZ_JBHULE010000019.1"/>
</dbReference>
<dbReference type="NCBIfam" id="TIGR04183">
    <property type="entry name" value="Por_Secre_tail"/>
    <property type="match status" value="1"/>
</dbReference>
<comment type="caution">
    <text evidence="5">The sequence shown here is derived from an EMBL/GenBank/DDBJ whole genome shotgun (WGS) entry which is preliminary data.</text>
</comment>
<evidence type="ECO:0000313" key="5">
    <source>
        <dbReference type="EMBL" id="MFD2563893.1"/>
    </source>
</evidence>
<accession>A0ABW5LJ66</accession>